<sequence length="150" mass="17471">MKNTYPFLLLSTALLALFSCKDPGRKKTNFPNELKNTRWIVDSGGLVSPEGEKTYYMSKRIDTAIILNFHAIDFLDGEKFKSYDAWECGNDCFTEVHGRYYFTEVHQVKMEVDSIRKWGTCDTPTQIFKPAKDMTFDIMKEKGQLKFIRK</sequence>
<dbReference type="OrthoDB" id="767727at2"/>
<comment type="caution">
    <text evidence="1">The sequence shown here is derived from an EMBL/GenBank/DDBJ whole genome shotgun (WGS) entry which is preliminary data.</text>
</comment>
<organism evidence="1 2">
    <name type="scientific">Chryseobacterium phosphatilyticum</name>
    <dbReference type="NCBI Taxonomy" id="475075"/>
    <lineage>
        <taxon>Bacteria</taxon>
        <taxon>Pseudomonadati</taxon>
        <taxon>Bacteroidota</taxon>
        <taxon>Flavobacteriia</taxon>
        <taxon>Flavobacteriales</taxon>
        <taxon>Weeksellaceae</taxon>
        <taxon>Chryseobacterium group</taxon>
        <taxon>Chryseobacterium</taxon>
    </lineage>
</organism>
<reference evidence="1 2" key="1">
    <citation type="submission" date="2018-04" db="EMBL/GenBank/DDBJ databases">
        <title>Draft Genome Sequence of Phosphate-Solubilizing Chryseobacterium sp. ISE14 that is a Biocontrol and Plant Growth-Promoting Rhizobacterium Isolated from Cucumber.</title>
        <authorList>
            <person name="Jeong J.-J."/>
            <person name="Sang M.K."/>
            <person name="Choi I.-G."/>
            <person name="Kim K.D."/>
        </authorList>
    </citation>
    <scope>NUCLEOTIDE SEQUENCE [LARGE SCALE GENOMIC DNA]</scope>
    <source>
        <strain evidence="1 2">ISE14</strain>
    </source>
</reference>
<protein>
    <submittedName>
        <fullName evidence="1">Uncharacterized protein</fullName>
    </submittedName>
</protein>
<dbReference type="Proteomes" id="UP000236594">
    <property type="component" value="Unassembled WGS sequence"/>
</dbReference>
<name>A0A316XF83_9FLAO</name>
<evidence type="ECO:0000313" key="1">
    <source>
        <dbReference type="EMBL" id="PWN71396.1"/>
    </source>
</evidence>
<dbReference type="AlphaFoldDB" id="A0A316XF83"/>
<keyword evidence="2" id="KW-1185">Reference proteome</keyword>
<evidence type="ECO:0000313" key="2">
    <source>
        <dbReference type="Proteomes" id="UP000236594"/>
    </source>
</evidence>
<dbReference type="PROSITE" id="PS51257">
    <property type="entry name" value="PROKAR_LIPOPROTEIN"/>
    <property type="match status" value="1"/>
</dbReference>
<accession>A0A316XF83</accession>
<proteinExistence type="predicted"/>
<gene>
    <name evidence="1" type="ORF">C1631_001875</name>
</gene>
<dbReference type="EMBL" id="PPED02000001">
    <property type="protein sequence ID" value="PWN71396.1"/>
    <property type="molecule type" value="Genomic_DNA"/>
</dbReference>
<dbReference type="RefSeq" id="WP_109710055.1">
    <property type="nucleotide sequence ID" value="NZ_PPED02000001.1"/>
</dbReference>